<protein>
    <submittedName>
        <fullName evidence="1">TGRM2 protein</fullName>
    </submittedName>
</protein>
<dbReference type="Proteomes" id="UP000565207">
    <property type="component" value="Unassembled WGS sequence"/>
</dbReference>
<accession>A0A7K6NFS3</accession>
<organism evidence="1 2">
    <name type="scientific">Pedionomus torquatus</name>
    <name type="common">Plains-wanderer</name>
    <dbReference type="NCBI Taxonomy" id="227192"/>
    <lineage>
        <taxon>Eukaryota</taxon>
        <taxon>Metazoa</taxon>
        <taxon>Chordata</taxon>
        <taxon>Craniata</taxon>
        <taxon>Vertebrata</taxon>
        <taxon>Euteleostomi</taxon>
        <taxon>Archelosauria</taxon>
        <taxon>Archosauria</taxon>
        <taxon>Dinosauria</taxon>
        <taxon>Saurischia</taxon>
        <taxon>Theropoda</taxon>
        <taxon>Coelurosauria</taxon>
        <taxon>Aves</taxon>
        <taxon>Neognathae</taxon>
        <taxon>Neoaves</taxon>
        <taxon>Charadriiformes</taxon>
        <taxon>Pedionomidae</taxon>
        <taxon>Pedionomus</taxon>
    </lineage>
</organism>
<feature type="non-terminal residue" evidence="1">
    <location>
        <position position="107"/>
    </location>
</feature>
<dbReference type="Gene3D" id="1.25.10.10">
    <property type="entry name" value="Leucine-rich Repeat Variant"/>
    <property type="match status" value="1"/>
</dbReference>
<evidence type="ECO:0000313" key="2">
    <source>
        <dbReference type="Proteomes" id="UP000565207"/>
    </source>
</evidence>
<sequence>TAEETQQLMELFKLLTNKDFRTRIEGVMLLLDHCKNSPQLIATNIVQIFDVFILRLRDCNRKVNQQALEVLVLMIPILRGALHPVLVSLVAGVTENLNSKHLRIHGA</sequence>
<dbReference type="EMBL" id="VZRU01008885">
    <property type="protein sequence ID" value="NWW47623.1"/>
    <property type="molecule type" value="Genomic_DNA"/>
</dbReference>
<keyword evidence="2" id="KW-1185">Reference proteome</keyword>
<dbReference type="AlphaFoldDB" id="A0A7K6NFS3"/>
<gene>
    <name evidence="1" type="primary">Togaram2</name>
    <name evidence="1" type="ORF">PEDTOR_R01669</name>
</gene>
<comment type="caution">
    <text evidence="1">The sequence shown here is derived from an EMBL/GenBank/DDBJ whole genome shotgun (WGS) entry which is preliminary data.</text>
</comment>
<dbReference type="InterPro" id="IPR011989">
    <property type="entry name" value="ARM-like"/>
</dbReference>
<dbReference type="InterPro" id="IPR016024">
    <property type="entry name" value="ARM-type_fold"/>
</dbReference>
<dbReference type="SUPFAM" id="SSF48371">
    <property type="entry name" value="ARM repeat"/>
    <property type="match status" value="1"/>
</dbReference>
<name>A0A7K6NFS3_PEDTO</name>
<evidence type="ECO:0000313" key="1">
    <source>
        <dbReference type="EMBL" id="NWW47623.1"/>
    </source>
</evidence>
<feature type="non-terminal residue" evidence="1">
    <location>
        <position position="1"/>
    </location>
</feature>
<reference evidence="1 2" key="1">
    <citation type="submission" date="2019-09" db="EMBL/GenBank/DDBJ databases">
        <title>Bird 10,000 Genomes (B10K) Project - Family phase.</title>
        <authorList>
            <person name="Zhang G."/>
        </authorList>
    </citation>
    <scope>NUCLEOTIDE SEQUENCE [LARGE SCALE GENOMIC DNA]</scope>
    <source>
        <strain evidence="1">B10K-DU-029-80</strain>
        <tissue evidence="1">Muscle</tissue>
    </source>
</reference>
<proteinExistence type="predicted"/>